<evidence type="ECO:0000256" key="2">
    <source>
        <dbReference type="SAM" id="Phobius"/>
    </source>
</evidence>
<accession>A0A7C4H4W8</accession>
<evidence type="ECO:0000256" key="1">
    <source>
        <dbReference type="ARBA" id="ARBA00004141"/>
    </source>
</evidence>
<dbReference type="InterPro" id="IPR008269">
    <property type="entry name" value="Lon_proteolytic"/>
</dbReference>
<gene>
    <name evidence="4" type="ORF">ENU31_01205</name>
</gene>
<dbReference type="GO" id="GO:0006508">
    <property type="term" value="P:proteolysis"/>
    <property type="evidence" value="ECO:0007669"/>
    <property type="project" value="InterPro"/>
</dbReference>
<dbReference type="GO" id="GO:0005524">
    <property type="term" value="F:ATP binding"/>
    <property type="evidence" value="ECO:0007669"/>
    <property type="project" value="InterPro"/>
</dbReference>
<organism evidence="4">
    <name type="scientific">Ignisphaera aggregans</name>
    <dbReference type="NCBI Taxonomy" id="334771"/>
    <lineage>
        <taxon>Archaea</taxon>
        <taxon>Thermoproteota</taxon>
        <taxon>Thermoprotei</taxon>
        <taxon>Desulfurococcales</taxon>
        <taxon>Desulfurococcaceae</taxon>
        <taxon>Ignisphaera</taxon>
    </lineage>
</organism>
<dbReference type="AlphaFoldDB" id="A0A7C4H4W8"/>
<keyword evidence="2" id="KW-1133">Transmembrane helix</keyword>
<dbReference type="EMBL" id="DTCA01000045">
    <property type="protein sequence ID" value="HGM07015.1"/>
    <property type="molecule type" value="Genomic_DNA"/>
</dbReference>
<feature type="transmembrane region" description="Helical" evidence="2">
    <location>
        <begin position="654"/>
        <end position="678"/>
    </location>
</feature>
<evidence type="ECO:0000313" key="4">
    <source>
        <dbReference type="EMBL" id="HGM07015.1"/>
    </source>
</evidence>
<name>A0A7C4H4W8_9CREN</name>
<dbReference type="PRINTS" id="PR00830">
    <property type="entry name" value="ENDOLAPTASE"/>
</dbReference>
<comment type="subcellular location">
    <subcellularLocation>
        <location evidence="1">Membrane</location>
        <topology evidence="1">Multi-pass membrane protein</topology>
    </subcellularLocation>
</comment>
<dbReference type="SUPFAM" id="SSF54211">
    <property type="entry name" value="Ribosomal protein S5 domain 2-like"/>
    <property type="match status" value="1"/>
</dbReference>
<dbReference type="Gene3D" id="3.30.230.10">
    <property type="match status" value="1"/>
</dbReference>
<dbReference type="InterPro" id="IPR014721">
    <property type="entry name" value="Ribsml_uS5_D2-typ_fold_subgr"/>
</dbReference>
<comment type="caution">
    <text evidence="4">The sequence shown here is derived from an EMBL/GenBank/DDBJ whole genome shotgun (WGS) entry which is preliminary data.</text>
</comment>
<dbReference type="GO" id="GO:0016020">
    <property type="term" value="C:membrane"/>
    <property type="evidence" value="ECO:0007669"/>
    <property type="project" value="UniProtKB-SubCell"/>
</dbReference>
<dbReference type="GO" id="GO:0004252">
    <property type="term" value="F:serine-type endopeptidase activity"/>
    <property type="evidence" value="ECO:0007669"/>
    <property type="project" value="InterPro"/>
</dbReference>
<dbReference type="GO" id="GO:0004176">
    <property type="term" value="F:ATP-dependent peptidase activity"/>
    <property type="evidence" value="ECO:0007669"/>
    <property type="project" value="InterPro"/>
</dbReference>
<dbReference type="PANTHER" id="PTHR10046">
    <property type="entry name" value="ATP DEPENDENT LON PROTEASE FAMILY MEMBER"/>
    <property type="match status" value="1"/>
</dbReference>
<feature type="domain" description="Lon proteolytic" evidence="3">
    <location>
        <begin position="100"/>
        <end position="184"/>
    </location>
</feature>
<sequence length="687" mass="76464">MIIDTKVFQSLMLALIVILSYGSVVANEYKLDESRHVTVVAVSTSANGSYVGVSADLYVRVVYPGNGHVYVETLPLSQLDLQASTRIAALVASYIAGVNFNHYDFYASIKANTTIIGGPSASGVTAVAFAAALLRLPLNGSVVMTGMIMPDGSIGPVGGIKYKLDAAYSRGAKLFIVPYGQTVDFIQRVVTERIGPLIITRTVTEAINLSEYGARIGVKVVPVTNVYEALEIFTDGRYSVRIKDSDTGVASRIYSSIKYVVENWVKKLKDEIADVMNKSKEVEEEALARAKSMYTLYTYRYLLGLLNSIDNNIDNLSREAEYMVSKDSFYSAASMYFQVLTYAYTRLYLLNTIQDPNFVKSFGSSLNNSIYEFIDNIRQKTISSKAELSVAINVLDRAYEAAIYVNRSLRASDIESAVNYLAYASARLYTAKLWSELANVTDIYNGTIDLYNIRTMAMYIHILAQNIYAYIMAFSTSLRNLPTVLDDVEARYNLLQKTDNDLDKLTLGISSISYMYLTLVSMFIQSMEATIYTLNRTLHMNLNMLGNYIPIDAPLYIEIIENLKENPYSQITMLTKLSMILTIYRSIILITENKTITSTSIDIETVTQTPMDETIRTITKTITITHTITVTQEKPVYGKEHGTVSTTTVNLSDVAVSLIIIVVTVALAILVAIAIRFIGRKDYQYTI</sequence>
<evidence type="ECO:0000259" key="3">
    <source>
        <dbReference type="Pfam" id="PF05362"/>
    </source>
</evidence>
<protein>
    <recommendedName>
        <fullName evidence="3">Lon proteolytic domain-containing protein</fullName>
    </recommendedName>
</protein>
<dbReference type="GO" id="GO:0030163">
    <property type="term" value="P:protein catabolic process"/>
    <property type="evidence" value="ECO:0007669"/>
    <property type="project" value="InterPro"/>
</dbReference>
<reference evidence="4" key="1">
    <citation type="journal article" date="2020" name="mSystems">
        <title>Genome- and Community-Level Interaction Insights into Carbon Utilization and Element Cycling Functions of Hydrothermarchaeota in Hydrothermal Sediment.</title>
        <authorList>
            <person name="Zhou Z."/>
            <person name="Liu Y."/>
            <person name="Xu W."/>
            <person name="Pan J."/>
            <person name="Luo Z.H."/>
            <person name="Li M."/>
        </authorList>
    </citation>
    <scope>NUCLEOTIDE SEQUENCE [LARGE SCALE GENOMIC DNA]</scope>
    <source>
        <strain evidence="4">SpSt-658</strain>
    </source>
</reference>
<dbReference type="InterPro" id="IPR020568">
    <property type="entry name" value="Ribosomal_Su5_D2-typ_SF"/>
</dbReference>
<keyword evidence="2" id="KW-0812">Transmembrane</keyword>
<keyword evidence="2" id="KW-0472">Membrane</keyword>
<dbReference type="InterPro" id="IPR027065">
    <property type="entry name" value="Lon_Prtase"/>
</dbReference>
<dbReference type="Pfam" id="PF05362">
    <property type="entry name" value="Lon_C"/>
    <property type="match status" value="1"/>
</dbReference>
<proteinExistence type="predicted"/>